<protein>
    <submittedName>
        <fullName evidence="6">Sigma-54 dependent transcriptional regulator</fullName>
    </submittedName>
</protein>
<dbReference type="Gene3D" id="1.10.8.60">
    <property type="match status" value="1"/>
</dbReference>
<evidence type="ECO:0000259" key="5">
    <source>
        <dbReference type="PROSITE" id="PS50110"/>
    </source>
</evidence>
<keyword evidence="1" id="KW-0547">Nucleotide-binding</keyword>
<accession>A0ABU3AH32</accession>
<keyword evidence="3" id="KW-0597">Phosphoprotein</keyword>
<reference evidence="6 7" key="1">
    <citation type="submission" date="2023-09" db="EMBL/GenBank/DDBJ databases">
        <authorList>
            <person name="Rey-Velasco X."/>
        </authorList>
    </citation>
    <scope>NUCLEOTIDE SEQUENCE [LARGE SCALE GENOMIC DNA]</scope>
    <source>
        <strain evidence="6 7">F388</strain>
    </source>
</reference>
<dbReference type="InterPro" id="IPR002078">
    <property type="entry name" value="Sigma_54_int"/>
</dbReference>
<dbReference type="SMART" id="SM00448">
    <property type="entry name" value="REC"/>
    <property type="match status" value="1"/>
</dbReference>
<dbReference type="InterPro" id="IPR025943">
    <property type="entry name" value="Sigma_54_int_dom_ATP-bd_2"/>
</dbReference>
<gene>
    <name evidence="6" type="ORF">RM706_14260</name>
</gene>
<feature type="domain" description="Response regulatory" evidence="5">
    <location>
        <begin position="3"/>
        <end position="119"/>
    </location>
</feature>
<keyword evidence="2" id="KW-0067">ATP-binding</keyword>
<dbReference type="SMART" id="SM00382">
    <property type="entry name" value="AAA"/>
    <property type="match status" value="1"/>
</dbReference>
<feature type="modified residue" description="4-aspartylphosphate" evidence="3">
    <location>
        <position position="54"/>
    </location>
</feature>
<comment type="caution">
    <text evidence="6">The sequence shown here is derived from an EMBL/GenBank/DDBJ whole genome shotgun (WGS) entry which is preliminary data.</text>
</comment>
<dbReference type="InterPro" id="IPR027417">
    <property type="entry name" value="P-loop_NTPase"/>
</dbReference>
<dbReference type="PANTHER" id="PTHR32071">
    <property type="entry name" value="TRANSCRIPTIONAL REGULATORY PROTEIN"/>
    <property type="match status" value="1"/>
</dbReference>
<keyword evidence="7" id="KW-1185">Reference proteome</keyword>
<dbReference type="SUPFAM" id="SSF52172">
    <property type="entry name" value="CheY-like"/>
    <property type="match status" value="1"/>
</dbReference>
<dbReference type="PROSITE" id="PS50110">
    <property type="entry name" value="RESPONSE_REGULATORY"/>
    <property type="match status" value="1"/>
</dbReference>
<dbReference type="Pfam" id="PF00158">
    <property type="entry name" value="Sigma54_activat"/>
    <property type="match status" value="1"/>
</dbReference>
<dbReference type="Gene3D" id="3.40.50.300">
    <property type="entry name" value="P-loop containing nucleotide triphosphate hydrolases"/>
    <property type="match status" value="1"/>
</dbReference>
<evidence type="ECO:0000259" key="4">
    <source>
        <dbReference type="PROSITE" id="PS50045"/>
    </source>
</evidence>
<sequence>MSKILVIEDEAAIRRVLVKILSEENNSYEVSEAEDGVKGMETIKKDDFDLVLCDIKMPKMDGVEVLEAAKKIKPEIPFIMISGHGDLDTAVNTMRLGAFDYISKPPDLNRLLTTVRNALDKKELVVENKILKKKVSKNYEMIGESPEIDIIKDMIEKVAPTDARVLITGSNGTGKELVAHWVHEKSQRSSAPFIEVNCAAIPSELIESELFGHVKGAFTSAVKDRAGKFEAANKGTIFLDEIGDMSLSAQAKVLRALQENKISRVGTDKDIKVDVRVVAATNKDLKKEIQDGKFREDLYHRLAVILIKVPSLNDRRNDIPLLIEHFSNKIAEEQGTVIKAFSKKAVNLLKGYDWTGNVRELRNVVERLIILGGNEVNEDDVKLFASK</sequence>
<dbReference type="InterPro" id="IPR058031">
    <property type="entry name" value="AAA_lid_NorR"/>
</dbReference>
<proteinExistence type="predicted"/>
<dbReference type="EMBL" id="JAVRHR010000003">
    <property type="protein sequence ID" value="MDT0608206.1"/>
    <property type="molecule type" value="Genomic_DNA"/>
</dbReference>
<evidence type="ECO:0000256" key="3">
    <source>
        <dbReference type="PROSITE-ProRule" id="PRU00169"/>
    </source>
</evidence>
<dbReference type="RefSeq" id="WP_311352723.1">
    <property type="nucleotide sequence ID" value="NZ_JAVRHR010000003.1"/>
</dbReference>
<dbReference type="PROSITE" id="PS50045">
    <property type="entry name" value="SIGMA54_INTERACT_4"/>
    <property type="match status" value="1"/>
</dbReference>
<organism evidence="6 7">
    <name type="scientific">Croceitalea rosinachiae</name>
    <dbReference type="NCBI Taxonomy" id="3075596"/>
    <lineage>
        <taxon>Bacteria</taxon>
        <taxon>Pseudomonadati</taxon>
        <taxon>Bacteroidota</taxon>
        <taxon>Flavobacteriia</taxon>
        <taxon>Flavobacteriales</taxon>
        <taxon>Flavobacteriaceae</taxon>
        <taxon>Croceitalea</taxon>
    </lineage>
</organism>
<dbReference type="PROSITE" id="PS00676">
    <property type="entry name" value="SIGMA54_INTERACT_2"/>
    <property type="match status" value="1"/>
</dbReference>
<dbReference type="Pfam" id="PF25601">
    <property type="entry name" value="AAA_lid_14"/>
    <property type="match status" value="1"/>
</dbReference>
<dbReference type="Pfam" id="PF00072">
    <property type="entry name" value="Response_reg"/>
    <property type="match status" value="1"/>
</dbReference>
<dbReference type="Gene3D" id="3.40.50.2300">
    <property type="match status" value="1"/>
</dbReference>
<dbReference type="InterPro" id="IPR003593">
    <property type="entry name" value="AAA+_ATPase"/>
</dbReference>
<feature type="domain" description="Sigma-54 factor interaction" evidence="4">
    <location>
        <begin position="141"/>
        <end position="370"/>
    </location>
</feature>
<evidence type="ECO:0000256" key="2">
    <source>
        <dbReference type="ARBA" id="ARBA00022840"/>
    </source>
</evidence>
<evidence type="ECO:0000313" key="6">
    <source>
        <dbReference type="EMBL" id="MDT0608206.1"/>
    </source>
</evidence>
<name>A0ABU3AH32_9FLAO</name>
<dbReference type="Proteomes" id="UP001255246">
    <property type="component" value="Unassembled WGS sequence"/>
</dbReference>
<dbReference type="SUPFAM" id="SSF52540">
    <property type="entry name" value="P-loop containing nucleoside triphosphate hydrolases"/>
    <property type="match status" value="1"/>
</dbReference>
<dbReference type="InterPro" id="IPR011006">
    <property type="entry name" value="CheY-like_superfamily"/>
</dbReference>
<evidence type="ECO:0000313" key="7">
    <source>
        <dbReference type="Proteomes" id="UP001255246"/>
    </source>
</evidence>
<evidence type="ECO:0000256" key="1">
    <source>
        <dbReference type="ARBA" id="ARBA00022741"/>
    </source>
</evidence>
<dbReference type="CDD" id="cd00009">
    <property type="entry name" value="AAA"/>
    <property type="match status" value="1"/>
</dbReference>
<dbReference type="InterPro" id="IPR001789">
    <property type="entry name" value="Sig_transdc_resp-reg_receiver"/>
</dbReference>